<reference evidence="5" key="1">
    <citation type="submission" date="2016-09" db="EMBL/GenBank/DDBJ databases">
        <authorList>
            <person name="Varghese N."/>
            <person name="Submissions S."/>
        </authorList>
    </citation>
    <scope>NUCLEOTIDE SEQUENCE [LARGE SCALE GENOMIC DNA]</scope>
    <source>
        <strain evidence="5">25nlg</strain>
    </source>
</reference>
<dbReference type="Proteomes" id="UP000242662">
    <property type="component" value="Unassembled WGS sequence"/>
</dbReference>
<gene>
    <name evidence="4" type="ORF">SAMN05421737_104198</name>
</gene>
<sequence>MRERLCDALLYTGGLFLVLEWIYPIPFLTHTDNITIFAWAFVLFFVVAFMNIAPSLRFMLRVLIIMGALFLGFPTDAGQSWFSYMVQELIDQPLSILSSGNLANVTDFYRTFLFLIVLSLVSHVLFYWIVYGRRILSFVVITIVFVIIVDATTVYDAGVAVMRIFAIGTFLFMFIRFTEQYRQMKHVNERKGLFGVMTLGILCMMGALLTGYTLPKAAPVFSFGTDNRQSGEGMKSEGRTGYGEDDLHLGGPLMQDETHIFRVWTSSKQAYLKGETKNMYTGTGWDLIASEEGQEQGRFVEPSLLEQNVRTDIVSFSEEKTATFLGQGPDVAFDHIFYPGQLQSSSVVGWRNTEDEDVYNVRIDPLSSKVRLENGEAPPGLYDVVYRDATYDFAALKEYDIQYDFEDENIWLFTLLPEELPDRIKEKAQEIVGEETHPYTQAKAIESYLKGPDFHYETDDVPILEEGKDYVDQFLFDTQRGYCEQFSTAMAVMLRTLDVPTRWVKGFAGGEKAQLPEEDMLQMGREGYLIKNRHAHTWVEVYFPEVGWIPFEPTPGFAGFSHIAQSDSDDEAKKTPDTPDGQDEQAASEQLEDAGKDTVTKEDKKSLSIDLTLLLAVFVVFMSIVVLVVNTFYKTIVRFFAQRRFQQQMSPTSFKAAYMHLLWVLHVHGYERGKPQTLTEYAAKIDEAIGGDHMRSLTAVYEQYVYGGRVPNLQAHIYEKHWKMMLAKIKP</sequence>
<keyword evidence="5" id="KW-1185">Reference proteome</keyword>
<feature type="transmembrane region" description="Helical" evidence="2">
    <location>
        <begin position="135"/>
        <end position="154"/>
    </location>
</feature>
<evidence type="ECO:0000256" key="1">
    <source>
        <dbReference type="SAM" id="MobiDB-lite"/>
    </source>
</evidence>
<dbReference type="AlphaFoldDB" id="A0A1G6HVF7"/>
<evidence type="ECO:0000313" key="4">
    <source>
        <dbReference type="EMBL" id="SDB98201.1"/>
    </source>
</evidence>
<dbReference type="SUPFAM" id="SSF54001">
    <property type="entry name" value="Cysteine proteinases"/>
    <property type="match status" value="1"/>
</dbReference>
<dbReference type="Gene3D" id="3.10.620.30">
    <property type="match status" value="1"/>
</dbReference>
<dbReference type="InterPro" id="IPR038765">
    <property type="entry name" value="Papain-like_cys_pep_sf"/>
</dbReference>
<dbReference type="SMART" id="SM00460">
    <property type="entry name" value="TGc"/>
    <property type="match status" value="1"/>
</dbReference>
<dbReference type="Pfam" id="PF11992">
    <property type="entry name" value="TgpA_N"/>
    <property type="match status" value="1"/>
</dbReference>
<name>A0A1G6HVF7_9BACI</name>
<dbReference type="InterPro" id="IPR021878">
    <property type="entry name" value="TgpA_N"/>
</dbReference>
<dbReference type="PANTHER" id="PTHR42736">
    <property type="entry name" value="PROTEIN-GLUTAMINE GAMMA-GLUTAMYLTRANSFERASE"/>
    <property type="match status" value="1"/>
</dbReference>
<feature type="transmembrane region" description="Helical" evidence="2">
    <location>
        <begin position="108"/>
        <end position="128"/>
    </location>
</feature>
<evidence type="ECO:0000259" key="3">
    <source>
        <dbReference type="SMART" id="SM00460"/>
    </source>
</evidence>
<dbReference type="RefSeq" id="WP_176763822.1">
    <property type="nucleotide sequence ID" value="NZ_FMYM01000004.1"/>
</dbReference>
<feature type="transmembrane region" description="Helical" evidence="2">
    <location>
        <begin position="34"/>
        <end position="53"/>
    </location>
</feature>
<protein>
    <recommendedName>
        <fullName evidence="3">Transglutaminase-like domain-containing protein</fullName>
    </recommendedName>
</protein>
<feature type="transmembrane region" description="Helical" evidence="2">
    <location>
        <begin position="9"/>
        <end position="28"/>
    </location>
</feature>
<evidence type="ECO:0000313" key="5">
    <source>
        <dbReference type="Proteomes" id="UP000242662"/>
    </source>
</evidence>
<dbReference type="STRING" id="1464122.SAMN05421737_104198"/>
<proteinExistence type="predicted"/>
<evidence type="ECO:0000256" key="2">
    <source>
        <dbReference type="SAM" id="Phobius"/>
    </source>
</evidence>
<accession>A0A1G6HVF7</accession>
<dbReference type="PANTHER" id="PTHR42736:SF1">
    <property type="entry name" value="PROTEIN-GLUTAMINE GAMMA-GLUTAMYLTRANSFERASE"/>
    <property type="match status" value="1"/>
</dbReference>
<organism evidence="4 5">
    <name type="scientific">Shouchella lonarensis</name>
    <dbReference type="NCBI Taxonomy" id="1464122"/>
    <lineage>
        <taxon>Bacteria</taxon>
        <taxon>Bacillati</taxon>
        <taxon>Bacillota</taxon>
        <taxon>Bacilli</taxon>
        <taxon>Bacillales</taxon>
        <taxon>Bacillaceae</taxon>
        <taxon>Shouchella</taxon>
    </lineage>
</organism>
<feature type="transmembrane region" description="Helical" evidence="2">
    <location>
        <begin position="58"/>
        <end position="75"/>
    </location>
</feature>
<dbReference type="InterPro" id="IPR025403">
    <property type="entry name" value="TgpA-like_C"/>
</dbReference>
<feature type="region of interest" description="Disordered" evidence="1">
    <location>
        <begin position="568"/>
        <end position="599"/>
    </location>
</feature>
<dbReference type="Pfam" id="PF13559">
    <property type="entry name" value="DUF4129"/>
    <property type="match status" value="1"/>
</dbReference>
<dbReference type="InterPro" id="IPR052901">
    <property type="entry name" value="Bact_TGase-like"/>
</dbReference>
<feature type="transmembrane region" description="Helical" evidence="2">
    <location>
        <begin position="611"/>
        <end position="633"/>
    </location>
</feature>
<keyword evidence="2" id="KW-1133">Transmembrane helix</keyword>
<dbReference type="EMBL" id="FMYM01000004">
    <property type="protein sequence ID" value="SDB98201.1"/>
    <property type="molecule type" value="Genomic_DNA"/>
</dbReference>
<keyword evidence="2" id="KW-0472">Membrane</keyword>
<dbReference type="InterPro" id="IPR002931">
    <property type="entry name" value="Transglutaminase-like"/>
</dbReference>
<keyword evidence="2" id="KW-0812">Transmembrane</keyword>
<feature type="transmembrane region" description="Helical" evidence="2">
    <location>
        <begin position="160"/>
        <end position="177"/>
    </location>
</feature>
<dbReference type="Pfam" id="PF01841">
    <property type="entry name" value="Transglut_core"/>
    <property type="match status" value="1"/>
</dbReference>
<feature type="domain" description="Transglutaminase-like" evidence="3">
    <location>
        <begin position="475"/>
        <end position="555"/>
    </location>
</feature>
<feature type="transmembrane region" description="Helical" evidence="2">
    <location>
        <begin position="193"/>
        <end position="214"/>
    </location>
</feature>